<dbReference type="OrthoDB" id="10443643at2759"/>
<accession>A0A9D3U9M9</accession>
<protein>
    <submittedName>
        <fullName evidence="1">Uncharacterized protein</fullName>
    </submittedName>
</protein>
<keyword evidence="2" id="KW-1185">Reference proteome</keyword>
<comment type="caution">
    <text evidence="1">The sequence shown here is derived from an EMBL/GenBank/DDBJ whole genome shotgun (WGS) entry which is preliminary data.</text>
</comment>
<reference evidence="1 2" key="1">
    <citation type="journal article" date="2021" name="Plant Biotechnol. J.">
        <title>Multi-omics assisted identification of the key and species-specific regulatory components of drought-tolerant mechanisms in Gossypium stocksii.</title>
        <authorList>
            <person name="Yu D."/>
            <person name="Ke L."/>
            <person name="Zhang D."/>
            <person name="Wu Y."/>
            <person name="Sun Y."/>
            <person name="Mei J."/>
            <person name="Sun J."/>
            <person name="Sun Y."/>
        </authorList>
    </citation>
    <scope>NUCLEOTIDE SEQUENCE [LARGE SCALE GENOMIC DNA]</scope>
    <source>
        <strain evidence="2">cv. E1</strain>
        <tissue evidence="1">Leaf</tissue>
    </source>
</reference>
<dbReference type="AlphaFoldDB" id="A0A9D3U9M9"/>
<gene>
    <name evidence="1" type="ORF">J1N35_044707</name>
</gene>
<dbReference type="EMBL" id="JAIQCV010000013">
    <property type="protein sequence ID" value="KAH1032533.1"/>
    <property type="molecule type" value="Genomic_DNA"/>
</dbReference>
<dbReference type="Proteomes" id="UP000828251">
    <property type="component" value="Unassembled WGS sequence"/>
</dbReference>
<proteinExistence type="predicted"/>
<name>A0A9D3U9M9_9ROSI</name>
<evidence type="ECO:0000313" key="2">
    <source>
        <dbReference type="Proteomes" id="UP000828251"/>
    </source>
</evidence>
<evidence type="ECO:0000313" key="1">
    <source>
        <dbReference type="EMBL" id="KAH1032533.1"/>
    </source>
</evidence>
<sequence>MDHLILLTQFIQGVVDNVESEELTCDLMNMKVWMAKSSDTPFIIMPTDQGYEWTLEEATTVGQCCCIESWRSSALDSIGRPTGIHVIVVRKMIFRISHPIVREFGEFEGGREVVGQNRGFVSLGTLDFLQ</sequence>
<organism evidence="1 2">
    <name type="scientific">Gossypium stocksii</name>
    <dbReference type="NCBI Taxonomy" id="47602"/>
    <lineage>
        <taxon>Eukaryota</taxon>
        <taxon>Viridiplantae</taxon>
        <taxon>Streptophyta</taxon>
        <taxon>Embryophyta</taxon>
        <taxon>Tracheophyta</taxon>
        <taxon>Spermatophyta</taxon>
        <taxon>Magnoliopsida</taxon>
        <taxon>eudicotyledons</taxon>
        <taxon>Gunneridae</taxon>
        <taxon>Pentapetalae</taxon>
        <taxon>rosids</taxon>
        <taxon>malvids</taxon>
        <taxon>Malvales</taxon>
        <taxon>Malvaceae</taxon>
        <taxon>Malvoideae</taxon>
        <taxon>Gossypium</taxon>
    </lineage>
</organism>